<proteinExistence type="predicted"/>
<evidence type="ECO:0000313" key="2">
    <source>
        <dbReference type="EMBL" id="KFM57012.1"/>
    </source>
</evidence>
<keyword evidence="1" id="KW-0812">Transmembrane</keyword>
<dbReference type="AlphaFoldDB" id="A0A087SVX3"/>
<keyword evidence="1" id="KW-0472">Membrane</keyword>
<dbReference type="EMBL" id="KK112194">
    <property type="protein sequence ID" value="KFM57012.1"/>
    <property type="molecule type" value="Genomic_DNA"/>
</dbReference>
<protein>
    <submittedName>
        <fullName evidence="2">Solute carrier family 35 member C2</fullName>
    </submittedName>
</protein>
<dbReference type="Proteomes" id="UP000054359">
    <property type="component" value="Unassembled WGS sequence"/>
</dbReference>
<organism evidence="2 3">
    <name type="scientific">Stegodyphus mimosarum</name>
    <name type="common">African social velvet spider</name>
    <dbReference type="NCBI Taxonomy" id="407821"/>
    <lineage>
        <taxon>Eukaryota</taxon>
        <taxon>Metazoa</taxon>
        <taxon>Ecdysozoa</taxon>
        <taxon>Arthropoda</taxon>
        <taxon>Chelicerata</taxon>
        <taxon>Arachnida</taxon>
        <taxon>Araneae</taxon>
        <taxon>Araneomorphae</taxon>
        <taxon>Entelegynae</taxon>
        <taxon>Eresoidea</taxon>
        <taxon>Eresidae</taxon>
        <taxon>Stegodyphus</taxon>
    </lineage>
</organism>
<dbReference type="STRING" id="407821.A0A087SVX3"/>
<feature type="transmembrane region" description="Helical" evidence="1">
    <location>
        <begin position="54"/>
        <end position="78"/>
    </location>
</feature>
<keyword evidence="3" id="KW-1185">Reference proteome</keyword>
<name>A0A087SVX3_STEMI</name>
<reference evidence="2 3" key="1">
    <citation type="submission" date="2013-11" db="EMBL/GenBank/DDBJ databases">
        <title>Genome sequencing of Stegodyphus mimosarum.</title>
        <authorList>
            <person name="Bechsgaard J."/>
        </authorList>
    </citation>
    <scope>NUCLEOTIDE SEQUENCE [LARGE SCALE GENOMIC DNA]</scope>
</reference>
<feature type="transmembrane region" description="Helical" evidence="1">
    <location>
        <begin position="90"/>
        <end position="111"/>
    </location>
</feature>
<feature type="non-terminal residue" evidence="2">
    <location>
        <position position="133"/>
    </location>
</feature>
<evidence type="ECO:0000313" key="3">
    <source>
        <dbReference type="Proteomes" id="UP000054359"/>
    </source>
</evidence>
<keyword evidence="1" id="KW-1133">Transmembrane helix</keyword>
<dbReference type="OrthoDB" id="18894at2759"/>
<sequence>MKRRRELIQPSNSPNRQVSSFRSYIEHFNVCCYPCPQPYNSKMKRMDSFCTVRLILLFFRTIGLVCLYYCFSIGITFYQKWFIKDFHFPFTVVICHLVVKFILSGLMRCCYQVYTGKQRVILDLPTYCKQLAP</sequence>
<accession>A0A087SVX3</accession>
<evidence type="ECO:0000256" key="1">
    <source>
        <dbReference type="SAM" id="Phobius"/>
    </source>
</evidence>
<gene>
    <name evidence="2" type="ORF">X975_26860</name>
</gene>